<dbReference type="EMBL" id="FNAK01000002">
    <property type="protein sequence ID" value="SDD58372.1"/>
    <property type="molecule type" value="Genomic_DNA"/>
</dbReference>
<keyword evidence="2" id="KW-0808">Transferase</keyword>
<dbReference type="RefSeq" id="WP_068305756.1">
    <property type="nucleotide sequence ID" value="NZ_FNAK01000002.1"/>
</dbReference>
<accession>A0A1G6VXL9</accession>
<evidence type="ECO:0000313" key="2">
    <source>
        <dbReference type="EMBL" id="SDD58372.1"/>
    </source>
</evidence>
<gene>
    <name evidence="2" type="ORF">SAMN04488071_0895</name>
</gene>
<keyword evidence="3" id="KW-1185">Reference proteome</keyword>
<dbReference type="InterPro" id="IPR007345">
    <property type="entry name" value="Polysacch_pyruvyl_Trfase"/>
</dbReference>
<dbReference type="STRING" id="637679.GCA_001550055_02610"/>
<protein>
    <submittedName>
        <fullName evidence="2">Polysaccharide pyruvyl transferase family protein WcaK</fullName>
    </submittedName>
</protein>
<organism evidence="2 3">
    <name type="scientific">Kordiimonas lacus</name>
    <dbReference type="NCBI Taxonomy" id="637679"/>
    <lineage>
        <taxon>Bacteria</taxon>
        <taxon>Pseudomonadati</taxon>
        <taxon>Pseudomonadota</taxon>
        <taxon>Alphaproteobacteria</taxon>
        <taxon>Kordiimonadales</taxon>
        <taxon>Kordiimonadaceae</taxon>
        <taxon>Kordiimonas</taxon>
    </lineage>
</organism>
<evidence type="ECO:0000313" key="3">
    <source>
        <dbReference type="Proteomes" id="UP000183685"/>
    </source>
</evidence>
<dbReference type="Pfam" id="PF04230">
    <property type="entry name" value="PS_pyruv_trans"/>
    <property type="match status" value="1"/>
</dbReference>
<dbReference type="PANTHER" id="PTHR36836">
    <property type="entry name" value="COLANIC ACID BIOSYNTHESIS PROTEIN WCAK"/>
    <property type="match status" value="1"/>
</dbReference>
<sequence length="390" mass="43744">MGSRYLVLSGGYDTKNVGDYAMLQLFSSLARKKGLDVKLLSRHKLDVLRDRYGADEILENFEFGNKEQSRGRFFRGFNVGDASSHLTALTDAIRQSSGLVIGGGRLLVDYVDGVMRGPLAYWSTLVTLAKFLGVPVHIYAMTFIRLKTERGATSVRFMVDSCTSVGVRDQASLDYLREIGCQNPNIYVLADPAFALEWGQSPLKGNKVAVSVRHIHADYAGLAYEQYLEKMVWVCEAIRDQGYEPFGIPHAYYGIDAPYCDDRTILKDIASRTPFEFVEEEWLDIDSYNKFYMETCGLIGIRRHSMLFAAASGVPVLGISENENAGNACKDIDADQPLALSAGRSEIQSRIEDFFKRRNAIQAQQKRAFDRVKSGLYEGYEECQIWPEGC</sequence>
<proteinExistence type="predicted"/>
<reference evidence="2 3" key="1">
    <citation type="submission" date="2016-10" db="EMBL/GenBank/DDBJ databases">
        <authorList>
            <person name="de Groot N.N."/>
        </authorList>
    </citation>
    <scope>NUCLEOTIDE SEQUENCE [LARGE SCALE GENOMIC DNA]</scope>
    <source>
        <strain evidence="2 3">CGMCC 1.9109</strain>
    </source>
</reference>
<dbReference type="OrthoDB" id="1814359at2"/>
<dbReference type="PANTHER" id="PTHR36836:SF1">
    <property type="entry name" value="COLANIC ACID BIOSYNTHESIS PROTEIN WCAK"/>
    <property type="match status" value="1"/>
</dbReference>
<dbReference type="GO" id="GO:0016740">
    <property type="term" value="F:transferase activity"/>
    <property type="evidence" value="ECO:0007669"/>
    <property type="project" value="UniProtKB-KW"/>
</dbReference>
<name>A0A1G6VXL9_9PROT</name>
<evidence type="ECO:0000259" key="1">
    <source>
        <dbReference type="Pfam" id="PF04230"/>
    </source>
</evidence>
<dbReference type="Proteomes" id="UP000183685">
    <property type="component" value="Unassembled WGS sequence"/>
</dbReference>
<feature type="domain" description="Polysaccharide pyruvyl transferase" evidence="1">
    <location>
        <begin position="16"/>
        <end position="321"/>
    </location>
</feature>
<dbReference type="AlphaFoldDB" id="A0A1G6VXL9"/>